<accession>A0AA89C5X1</accession>
<comment type="caution">
    <text evidence="1">The sequence shown here is derived from an EMBL/GenBank/DDBJ whole genome shotgun (WGS) entry which is preliminary data.</text>
</comment>
<keyword evidence="2" id="KW-1185">Reference proteome</keyword>
<protein>
    <recommendedName>
        <fullName evidence="3">Tesmin/TSO1-like CXC domain-containing protein</fullName>
    </recommendedName>
</protein>
<evidence type="ECO:0008006" key="3">
    <source>
        <dbReference type="Google" id="ProtNLM"/>
    </source>
</evidence>
<name>A0AA89C5X1_PINIB</name>
<evidence type="ECO:0000313" key="1">
    <source>
        <dbReference type="EMBL" id="KAK3102254.1"/>
    </source>
</evidence>
<proteinExistence type="predicted"/>
<reference evidence="1" key="1">
    <citation type="submission" date="2019-08" db="EMBL/GenBank/DDBJ databases">
        <title>The improved chromosome-level genome for the pearl oyster Pinctada fucata martensii using PacBio sequencing and Hi-C.</title>
        <authorList>
            <person name="Zheng Z."/>
        </authorList>
    </citation>
    <scope>NUCLEOTIDE SEQUENCE</scope>
    <source>
        <strain evidence="1">ZZ-2019</strain>
        <tissue evidence="1">Adductor muscle</tissue>
    </source>
</reference>
<dbReference type="AlphaFoldDB" id="A0AA89C5X1"/>
<sequence>MYVDFVVRRYPCPTVVFDGYEAGPSTKDHTHRRRTRGITGTRVIFEESTPFRSKKDIFLSNNQNKQDFIKMLSSELRKEGIDVKQAEADADVLISKTAIELSRSQSTTLFGEDTDLLVLLLFHADENCQLHIRSDKLNNNQKVWNIAEAKRSLGPNLCNLLPVIHALTGCDTTSRLYSIGKGLAIKKILSSESLCNSANVFLQRSVPEEEIIKAGEDIVAALYGGVPHEDLNTLRYRKFAYKVAANTTNLLQVQSLPPTSDALGHHSKRAYLQVTDWTSDTSLDPEMWGWKLCSGRLEPIKSVKPVAPSTLLTVIRCKCKNDCDTRRCSCRKHGLDCTLACSECRGQSCSNSQSIMEDEPLI</sequence>
<evidence type="ECO:0000313" key="2">
    <source>
        <dbReference type="Proteomes" id="UP001186944"/>
    </source>
</evidence>
<dbReference type="Proteomes" id="UP001186944">
    <property type="component" value="Unassembled WGS sequence"/>
</dbReference>
<dbReference type="PANTHER" id="PTHR46704:SF1">
    <property type="entry name" value="TELOMERE LENGTH REGULATION PROTEIN TEL2 HOMOLOG"/>
    <property type="match status" value="1"/>
</dbReference>
<dbReference type="PANTHER" id="PTHR46704">
    <property type="entry name" value="CXC DOMAIN-CONTAINING PROTEIN-RELATED"/>
    <property type="match status" value="1"/>
</dbReference>
<organism evidence="1 2">
    <name type="scientific">Pinctada imbricata</name>
    <name type="common">Atlantic pearl-oyster</name>
    <name type="synonym">Pinctada martensii</name>
    <dbReference type="NCBI Taxonomy" id="66713"/>
    <lineage>
        <taxon>Eukaryota</taxon>
        <taxon>Metazoa</taxon>
        <taxon>Spiralia</taxon>
        <taxon>Lophotrochozoa</taxon>
        <taxon>Mollusca</taxon>
        <taxon>Bivalvia</taxon>
        <taxon>Autobranchia</taxon>
        <taxon>Pteriomorphia</taxon>
        <taxon>Pterioida</taxon>
        <taxon>Pterioidea</taxon>
        <taxon>Pteriidae</taxon>
        <taxon>Pinctada</taxon>
    </lineage>
</organism>
<dbReference type="EMBL" id="VSWD01000005">
    <property type="protein sequence ID" value="KAK3102254.1"/>
    <property type="molecule type" value="Genomic_DNA"/>
</dbReference>
<gene>
    <name evidence="1" type="ORF">FSP39_009938</name>
</gene>